<sequence length="29" mass="3280">MTLAYTCNILYIQSSKSTNKMIDSAMTYS</sequence>
<evidence type="ECO:0000313" key="2">
    <source>
        <dbReference type="Proteomes" id="UP000032142"/>
    </source>
</evidence>
<dbReference type="EMBL" id="JRRC01446826">
    <property type="protein sequence ID" value="KHG06231.1"/>
    <property type="molecule type" value="Genomic_DNA"/>
</dbReference>
<proteinExistence type="predicted"/>
<name>A0A0B0N4Y5_GOSAR</name>
<organism evidence="1 2">
    <name type="scientific">Gossypium arboreum</name>
    <name type="common">Tree cotton</name>
    <name type="synonym">Gossypium nanking</name>
    <dbReference type="NCBI Taxonomy" id="29729"/>
    <lineage>
        <taxon>Eukaryota</taxon>
        <taxon>Viridiplantae</taxon>
        <taxon>Streptophyta</taxon>
        <taxon>Embryophyta</taxon>
        <taxon>Tracheophyta</taxon>
        <taxon>Spermatophyta</taxon>
        <taxon>Magnoliopsida</taxon>
        <taxon>eudicotyledons</taxon>
        <taxon>Gunneridae</taxon>
        <taxon>Pentapetalae</taxon>
        <taxon>rosids</taxon>
        <taxon>malvids</taxon>
        <taxon>Malvales</taxon>
        <taxon>Malvaceae</taxon>
        <taxon>Malvoideae</taxon>
        <taxon>Gossypium</taxon>
    </lineage>
</organism>
<protein>
    <submittedName>
        <fullName evidence="1">Uncharacterized protein</fullName>
    </submittedName>
</protein>
<reference evidence="2" key="1">
    <citation type="submission" date="2014-09" db="EMBL/GenBank/DDBJ databases">
        <authorList>
            <person name="Mudge J."/>
            <person name="Ramaraj T."/>
            <person name="Lindquist I.E."/>
            <person name="Bharti A.K."/>
            <person name="Sundararajan A."/>
            <person name="Cameron C.T."/>
            <person name="Woodward J.E."/>
            <person name="May G.D."/>
            <person name="Brubaker C."/>
            <person name="Broadhvest J."/>
            <person name="Wilkins T.A."/>
        </authorList>
    </citation>
    <scope>NUCLEOTIDE SEQUENCE</scope>
    <source>
        <strain evidence="2">cv. AKA8401</strain>
    </source>
</reference>
<gene>
    <name evidence="1" type="ORF">F383_32525</name>
</gene>
<keyword evidence="2" id="KW-1185">Reference proteome</keyword>
<dbReference type="AlphaFoldDB" id="A0A0B0N4Y5"/>
<dbReference type="Proteomes" id="UP000032142">
    <property type="component" value="Unassembled WGS sequence"/>
</dbReference>
<accession>A0A0B0N4Y5</accession>
<comment type="caution">
    <text evidence="1">The sequence shown here is derived from an EMBL/GenBank/DDBJ whole genome shotgun (WGS) entry which is preliminary data.</text>
</comment>
<evidence type="ECO:0000313" key="1">
    <source>
        <dbReference type="EMBL" id="KHG06231.1"/>
    </source>
</evidence>